<dbReference type="AlphaFoldDB" id="A0A1H1VE19"/>
<gene>
    <name evidence="1" type="ORF">SAMN05216421_2272</name>
</gene>
<dbReference type="EMBL" id="LT629736">
    <property type="protein sequence ID" value="SDS82656.1"/>
    <property type="molecule type" value="Genomic_DNA"/>
</dbReference>
<dbReference type="OrthoDB" id="6932239at2"/>
<evidence type="ECO:0000313" key="2">
    <source>
        <dbReference type="Proteomes" id="UP000243207"/>
    </source>
</evidence>
<protein>
    <submittedName>
        <fullName evidence="1">Uncharacterized protein</fullName>
    </submittedName>
</protein>
<keyword evidence="2" id="KW-1185">Reference proteome</keyword>
<name>A0A1H1VE19_9GAMM</name>
<organism evidence="1 2">
    <name type="scientific">Halopseudomonas xinjiangensis</name>
    <dbReference type="NCBI Taxonomy" id="487184"/>
    <lineage>
        <taxon>Bacteria</taxon>
        <taxon>Pseudomonadati</taxon>
        <taxon>Pseudomonadota</taxon>
        <taxon>Gammaproteobacteria</taxon>
        <taxon>Pseudomonadales</taxon>
        <taxon>Pseudomonadaceae</taxon>
        <taxon>Halopseudomonas</taxon>
    </lineage>
</organism>
<proteinExistence type="predicted"/>
<dbReference type="RefSeq" id="WP_093394688.1">
    <property type="nucleotide sequence ID" value="NZ_LT629736.1"/>
</dbReference>
<sequence length="93" mass="10288">MRKSSLYAEDIERILNATMEVASNRCTVESDGTLTVQLRCRDETLTVVGIKPVEFYNAEAVQRLALSLLDELEATSTLGGPVLTTVEARREEV</sequence>
<reference evidence="2" key="1">
    <citation type="submission" date="2016-10" db="EMBL/GenBank/DDBJ databases">
        <authorList>
            <person name="Varghese N."/>
            <person name="Submissions S."/>
        </authorList>
    </citation>
    <scope>NUCLEOTIDE SEQUENCE [LARGE SCALE GENOMIC DNA]</scope>
    <source>
        <strain evidence="2">NRRL B-51270</strain>
    </source>
</reference>
<dbReference type="Proteomes" id="UP000243207">
    <property type="component" value="Chromosome I"/>
</dbReference>
<accession>A0A1H1VE19</accession>
<evidence type="ECO:0000313" key="1">
    <source>
        <dbReference type="EMBL" id="SDS82656.1"/>
    </source>
</evidence>